<keyword evidence="3 5" id="KW-0238">DNA-binding</keyword>
<dbReference type="InterPro" id="IPR009042">
    <property type="entry name" value="RNA_pol_sigma70_r1_2"/>
</dbReference>
<dbReference type="SUPFAM" id="SSF88946">
    <property type="entry name" value="Sigma2 domain of RNA polymerase sigma factors"/>
    <property type="match status" value="1"/>
</dbReference>
<evidence type="ECO:0000256" key="1">
    <source>
        <dbReference type="ARBA" id="ARBA00023015"/>
    </source>
</evidence>
<evidence type="ECO:0000256" key="5">
    <source>
        <dbReference type="RuleBase" id="RU362124"/>
    </source>
</evidence>
<comment type="function">
    <text evidence="5">Sigma factors are initiation factors that promote the attachment of RNA polymerase to specific initiation sites and are then released.</text>
</comment>
<dbReference type="Gene3D" id="1.10.10.10">
    <property type="entry name" value="Winged helix-like DNA-binding domain superfamily/Winged helix DNA-binding domain"/>
    <property type="match status" value="2"/>
</dbReference>
<reference evidence="9 10" key="1">
    <citation type="submission" date="2021-03" db="EMBL/GenBank/DDBJ databases">
        <title>Genomic and phenotypic characterization of Chloracidobacterium isolates provides evidence for multiple species.</title>
        <authorList>
            <person name="Saini M.K."/>
            <person name="Costas A.M.G."/>
            <person name="Tank M."/>
            <person name="Bryant D.A."/>
        </authorList>
    </citation>
    <scope>NUCLEOTIDE SEQUENCE [LARGE SCALE GENOMIC DNA]</scope>
    <source>
        <strain evidence="9 10">N</strain>
    </source>
</reference>
<feature type="region of interest" description="Disordered" evidence="6">
    <location>
        <begin position="399"/>
        <end position="424"/>
    </location>
</feature>
<dbReference type="PANTHER" id="PTHR30603">
    <property type="entry name" value="RNA POLYMERASE SIGMA FACTOR RPO"/>
    <property type="match status" value="1"/>
</dbReference>
<feature type="domain" description="RNA polymerase sigma-70" evidence="7">
    <location>
        <begin position="297"/>
        <end position="310"/>
    </location>
</feature>
<evidence type="ECO:0000256" key="2">
    <source>
        <dbReference type="ARBA" id="ARBA00023082"/>
    </source>
</evidence>
<keyword evidence="1 5" id="KW-0805">Transcription regulation</keyword>
<dbReference type="SUPFAM" id="SSF88659">
    <property type="entry name" value="Sigma3 and sigma4 domains of RNA polymerase sigma factors"/>
    <property type="match status" value="2"/>
</dbReference>
<proteinExistence type="inferred from homology"/>
<dbReference type="Pfam" id="PF04545">
    <property type="entry name" value="Sigma70_r4"/>
    <property type="match status" value="1"/>
</dbReference>
<dbReference type="PANTHER" id="PTHR30603:SF47">
    <property type="entry name" value="RNA POLYMERASE SIGMA FACTOR SIGD, CHLOROPLASTIC"/>
    <property type="match status" value="1"/>
</dbReference>
<evidence type="ECO:0000313" key="10">
    <source>
        <dbReference type="Proteomes" id="UP000677668"/>
    </source>
</evidence>
<evidence type="ECO:0000256" key="4">
    <source>
        <dbReference type="ARBA" id="ARBA00023163"/>
    </source>
</evidence>
<keyword evidence="10" id="KW-1185">Reference proteome</keyword>
<dbReference type="InterPro" id="IPR036388">
    <property type="entry name" value="WH-like_DNA-bd_sf"/>
</dbReference>
<dbReference type="Proteomes" id="UP000677668">
    <property type="component" value="Chromosome 1"/>
</dbReference>
<dbReference type="Gene3D" id="1.10.601.10">
    <property type="entry name" value="RNA Polymerase Primary Sigma Factor"/>
    <property type="match status" value="1"/>
</dbReference>
<sequence length="509" mass="58240">MSHNAMRYELDSGEEGFSAMEGEEISVTDTADDEASDTISVYLKSLSHTTLLTRQEETFVAREMERYERRAARMLSRALPVAAYVVQLAKNLQSEGLRLSDLLVLPRGEDEADGERCEAPLKPDLDERQERALCEKFAAIEAAHAGIRAMVAQPGYKHTSRNLDIHRLRIRIGRILYKLPFNKTIRRRVELAWGNVVDEALTLKAERARLEYRLKDTTLDAATNRLLKHQLKTVRARIRDLECNCALPLDGIIADWKRFAETRQKSEAYKLRMIESNLKLVVFIGRDFMGRGLAMEDLIQEGNIGLIRAVEKFDWRRGIKFSTYAVWWIKQAIQLAIANQSRTIRLPTYMVDRVNRVRRVLRQMTTNGDEDPTPEEIAPLVGLTADDVRQVLNVVTEPVSLETPTADDDGEHSLGDLLPDQNSQDPLRASMTVEMAQNLREALSRLSARESEVLMLRFGLMPDGREWTLEEIGARFQLTRERIRQIEMRALAKLSHPSRSRKLRDALHL</sequence>
<dbReference type="InterPro" id="IPR014284">
    <property type="entry name" value="RNA_pol_sigma-70_dom"/>
</dbReference>
<dbReference type="Pfam" id="PF04539">
    <property type="entry name" value="Sigma70_r3"/>
    <property type="match status" value="1"/>
</dbReference>
<comment type="similarity">
    <text evidence="5">Belongs to the sigma-70 factor family.</text>
</comment>
<dbReference type="PRINTS" id="PR00046">
    <property type="entry name" value="SIGMA70FCT"/>
</dbReference>
<dbReference type="RefSeq" id="WP_211421320.1">
    <property type="nucleotide sequence ID" value="NZ_CP072642.1"/>
</dbReference>
<dbReference type="InterPro" id="IPR000943">
    <property type="entry name" value="RNA_pol_sigma70"/>
</dbReference>
<dbReference type="CDD" id="cd06171">
    <property type="entry name" value="Sigma70_r4"/>
    <property type="match status" value="1"/>
</dbReference>
<evidence type="ECO:0000313" key="9">
    <source>
        <dbReference type="EMBL" id="QUV92885.1"/>
    </source>
</evidence>
<gene>
    <name evidence="9" type="ORF">J8C05_05670</name>
</gene>
<protein>
    <recommendedName>
        <fullName evidence="5">RNA polymerase sigma factor</fullName>
    </recommendedName>
</protein>
<dbReference type="EMBL" id="CP072642">
    <property type="protein sequence ID" value="QUV92885.1"/>
    <property type="molecule type" value="Genomic_DNA"/>
</dbReference>
<accession>A0ABX8AX22</accession>
<dbReference type="Pfam" id="PF04542">
    <property type="entry name" value="Sigma70_r2"/>
    <property type="match status" value="1"/>
</dbReference>
<dbReference type="InterPro" id="IPR007627">
    <property type="entry name" value="RNA_pol_sigma70_r2"/>
</dbReference>
<keyword evidence="2 5" id="KW-0731">Sigma factor</keyword>
<dbReference type="PROSITE" id="PS00716">
    <property type="entry name" value="SIGMA70_2"/>
    <property type="match status" value="1"/>
</dbReference>
<dbReference type="InterPro" id="IPR050239">
    <property type="entry name" value="Sigma-70_RNA_pol_init_factors"/>
</dbReference>
<evidence type="ECO:0000259" key="8">
    <source>
        <dbReference type="PROSITE" id="PS00716"/>
    </source>
</evidence>
<dbReference type="InterPro" id="IPR013324">
    <property type="entry name" value="RNA_pol_sigma_r3/r4-like"/>
</dbReference>
<evidence type="ECO:0000256" key="3">
    <source>
        <dbReference type="ARBA" id="ARBA00023125"/>
    </source>
</evidence>
<dbReference type="NCBIfam" id="TIGR02937">
    <property type="entry name" value="sigma70-ECF"/>
    <property type="match status" value="1"/>
</dbReference>
<dbReference type="PROSITE" id="PS00715">
    <property type="entry name" value="SIGMA70_1"/>
    <property type="match status" value="1"/>
</dbReference>
<evidence type="ECO:0000259" key="7">
    <source>
        <dbReference type="PROSITE" id="PS00715"/>
    </source>
</evidence>
<feature type="domain" description="RNA polymerase sigma-70" evidence="8">
    <location>
        <begin position="468"/>
        <end position="494"/>
    </location>
</feature>
<dbReference type="InterPro" id="IPR007624">
    <property type="entry name" value="RNA_pol_sigma70_r3"/>
</dbReference>
<dbReference type="Pfam" id="PF00140">
    <property type="entry name" value="Sigma70_r1_2"/>
    <property type="match status" value="1"/>
</dbReference>
<dbReference type="InterPro" id="IPR013325">
    <property type="entry name" value="RNA_pol_sigma_r2"/>
</dbReference>
<dbReference type="InterPro" id="IPR007630">
    <property type="entry name" value="RNA_pol_sigma70_r4"/>
</dbReference>
<name>A0ABX8AX22_9BACT</name>
<keyword evidence="4 5" id="KW-0804">Transcription</keyword>
<organism evidence="9 10">
    <name type="scientific">Chloracidobacterium sp. N</name>
    <dbReference type="NCBI Taxonomy" id="2821540"/>
    <lineage>
        <taxon>Bacteria</taxon>
        <taxon>Pseudomonadati</taxon>
        <taxon>Acidobacteriota</taxon>
        <taxon>Terriglobia</taxon>
        <taxon>Terriglobales</taxon>
        <taxon>Acidobacteriaceae</taxon>
        <taxon>Chloracidobacterium</taxon>
        <taxon>Chloracidobacterium aggregatum</taxon>
    </lineage>
</organism>
<evidence type="ECO:0000256" key="6">
    <source>
        <dbReference type="SAM" id="MobiDB-lite"/>
    </source>
</evidence>